<dbReference type="Proteomes" id="UP000239352">
    <property type="component" value="Unassembled WGS sequence"/>
</dbReference>
<evidence type="ECO:0000313" key="1">
    <source>
        <dbReference type="EMBL" id="PRW63511.1"/>
    </source>
</evidence>
<gene>
    <name evidence="1" type="ORF">CEP50_09940</name>
</gene>
<organism evidence="1 2">
    <name type="scientific">Actinopolyspora mortivallis</name>
    <dbReference type="NCBI Taxonomy" id="33906"/>
    <lineage>
        <taxon>Bacteria</taxon>
        <taxon>Bacillati</taxon>
        <taxon>Actinomycetota</taxon>
        <taxon>Actinomycetes</taxon>
        <taxon>Actinopolysporales</taxon>
        <taxon>Actinopolysporaceae</taxon>
        <taxon>Actinopolyspora</taxon>
    </lineage>
</organism>
<evidence type="ECO:0008006" key="3">
    <source>
        <dbReference type="Google" id="ProtNLM"/>
    </source>
</evidence>
<dbReference type="EMBL" id="PVSR01000013">
    <property type="protein sequence ID" value="PRW63511.1"/>
    <property type="molecule type" value="Genomic_DNA"/>
</dbReference>
<name>A0A2T0GWM4_ACTMO</name>
<dbReference type="SUPFAM" id="SSF48613">
    <property type="entry name" value="Heme oxygenase-like"/>
    <property type="match status" value="1"/>
</dbReference>
<protein>
    <recommendedName>
        <fullName evidence="3">Thiaminase-2/PQQC domain-containing protein</fullName>
    </recommendedName>
</protein>
<dbReference type="STRING" id="1050202.GCA_000384035_01456"/>
<dbReference type="InParanoid" id="A0A2T0GWM4"/>
<evidence type="ECO:0000313" key="2">
    <source>
        <dbReference type="Proteomes" id="UP000239352"/>
    </source>
</evidence>
<proteinExistence type="predicted"/>
<dbReference type="Gene3D" id="1.20.910.10">
    <property type="entry name" value="Heme oxygenase-like"/>
    <property type="match status" value="1"/>
</dbReference>
<keyword evidence="2" id="KW-1185">Reference proteome</keyword>
<dbReference type="InterPro" id="IPR016084">
    <property type="entry name" value="Haem_Oase-like_multi-hlx"/>
</dbReference>
<comment type="caution">
    <text evidence="1">The sequence shown here is derived from an EMBL/GenBank/DDBJ whole genome shotgun (WGS) entry which is preliminary data.</text>
</comment>
<sequence length="259" mass="29097">MGREFPWIGIGVAPVFAEFLVNAKDEDAPRVGREDAMSDGRTAEAEKLVERVRQMRTERPVGNALLERLNQNTLTVEHLKRFVAVEEKAHHAELAVYGLFMTRFPHSPVVDFYARLSELITGALPKLLECARALGMAERDLVRWPAEWEAYAFNSTLSWIALTGSQASGALALHTDMTIYFSGCAEIAAGVREKQLPVPEEFFTYYDGGHPEELMRQALETVQDGLDRGDDPDEAVFRARLLEESIGRFWKAAADLRLE</sequence>
<reference evidence="1 2" key="1">
    <citation type="submission" date="2018-03" db="EMBL/GenBank/DDBJ databases">
        <title>Actinopolyspora mortivallis from Sahara, screening for active biomolecules.</title>
        <authorList>
            <person name="Selama O."/>
            <person name="Wellington E.M.H."/>
            <person name="Hacene H."/>
        </authorList>
    </citation>
    <scope>NUCLEOTIDE SEQUENCE [LARGE SCALE GENOMIC DNA]</scope>
    <source>
        <strain evidence="1 2">M5A</strain>
    </source>
</reference>
<dbReference type="AlphaFoldDB" id="A0A2T0GWM4"/>
<accession>A0A2T0GWM4</accession>